<evidence type="ECO:0000256" key="2">
    <source>
        <dbReference type="ARBA" id="ARBA00022692"/>
    </source>
</evidence>
<dbReference type="InterPro" id="IPR021147">
    <property type="entry name" value="DUF697"/>
</dbReference>
<keyword evidence="8" id="KW-1185">Reference proteome</keyword>
<feature type="transmembrane region" description="Helical" evidence="5">
    <location>
        <begin position="308"/>
        <end position="331"/>
    </location>
</feature>
<evidence type="ECO:0000256" key="1">
    <source>
        <dbReference type="ARBA" id="ARBA00004141"/>
    </source>
</evidence>
<sequence length="377" mass="40787">MANPDNYQETLDAAIDKAKEEIQDLSKINIIIAGKSGAGKSTLINAAFGEELTKTGGGAPVTDKISLIENKDFPIRIYDTVGFELKQINQWKTKHSILQILRRTNKTETPDDDIHCLWYCVSATGTSLEDEELNFMKLFLDRNIPVILVLTQAYSLKSANEQKQYAQQKLPQLHSVSILANDSENTTAFGVDQLIELTATLLPDGLQNSFASAQKASLRNKRQAATKLINSAIVANFGTGFVPIPVADAPIMMSIQSTMLVKITTVYGINFQKNKVETALAGALGVFTAISAGKSVATSLIKLIPGGWVIGGTISGTVGAIITGALGYAYIELMEMVAQGKINLSEVAPEELTNLLISLIKQKMPQNLTDLDNINKN</sequence>
<comment type="subcellular location">
    <subcellularLocation>
        <location evidence="1">Membrane</location>
        <topology evidence="1">Multi-pass membrane protein</topology>
    </subcellularLocation>
</comment>
<dbReference type="RefSeq" id="WP_125648340.1">
    <property type="nucleotide sequence ID" value="NZ_JBHTOH010000009.1"/>
</dbReference>
<evidence type="ECO:0000256" key="4">
    <source>
        <dbReference type="ARBA" id="ARBA00023136"/>
    </source>
</evidence>
<dbReference type="SUPFAM" id="SSF52540">
    <property type="entry name" value="P-loop containing nucleoside triphosphate hydrolases"/>
    <property type="match status" value="1"/>
</dbReference>
<reference evidence="8" key="1">
    <citation type="journal article" date="2019" name="Int. J. Syst. Evol. Microbiol.">
        <title>The Global Catalogue of Microorganisms (GCM) 10K type strain sequencing project: providing services to taxonomists for standard genome sequencing and annotation.</title>
        <authorList>
            <consortium name="The Broad Institute Genomics Platform"/>
            <consortium name="The Broad Institute Genome Sequencing Center for Infectious Disease"/>
            <person name="Wu L."/>
            <person name="Ma J."/>
        </authorList>
    </citation>
    <scope>NUCLEOTIDE SEQUENCE [LARGE SCALE GENOMIC DNA]</scope>
    <source>
        <strain evidence="8">CCM 8937</strain>
    </source>
</reference>
<gene>
    <name evidence="7" type="ORF">ACFQ4R_00855</name>
</gene>
<proteinExistence type="predicted"/>
<keyword evidence="3 5" id="KW-1133">Transmembrane helix</keyword>
<dbReference type="Pfam" id="PF05128">
    <property type="entry name" value="DUF697"/>
    <property type="match status" value="1"/>
</dbReference>
<organism evidence="7 8">
    <name type="scientific">Lapidilactobacillus gannanensis</name>
    <dbReference type="NCBI Taxonomy" id="2486002"/>
    <lineage>
        <taxon>Bacteria</taxon>
        <taxon>Bacillati</taxon>
        <taxon>Bacillota</taxon>
        <taxon>Bacilli</taxon>
        <taxon>Lactobacillales</taxon>
        <taxon>Lactobacillaceae</taxon>
        <taxon>Lapidilactobacillus</taxon>
    </lineage>
</organism>
<evidence type="ECO:0000259" key="6">
    <source>
        <dbReference type="Pfam" id="PF01926"/>
    </source>
</evidence>
<keyword evidence="2 5" id="KW-0812">Transmembrane</keyword>
<evidence type="ECO:0000256" key="3">
    <source>
        <dbReference type="ARBA" id="ARBA00022989"/>
    </source>
</evidence>
<keyword evidence="4 5" id="KW-0472">Membrane</keyword>
<comment type="caution">
    <text evidence="7">The sequence shown here is derived from an EMBL/GenBank/DDBJ whole genome shotgun (WGS) entry which is preliminary data.</text>
</comment>
<dbReference type="Proteomes" id="UP001597191">
    <property type="component" value="Unassembled WGS sequence"/>
</dbReference>
<dbReference type="EMBL" id="JBHTOH010000009">
    <property type="protein sequence ID" value="MFD1410179.1"/>
    <property type="molecule type" value="Genomic_DNA"/>
</dbReference>
<evidence type="ECO:0000256" key="5">
    <source>
        <dbReference type="SAM" id="Phobius"/>
    </source>
</evidence>
<dbReference type="InterPro" id="IPR027417">
    <property type="entry name" value="P-loop_NTPase"/>
</dbReference>
<accession>A0ABW4BJS5</accession>
<dbReference type="PANTHER" id="PTHR18884">
    <property type="entry name" value="SEPTIN"/>
    <property type="match status" value="1"/>
</dbReference>
<evidence type="ECO:0000313" key="7">
    <source>
        <dbReference type="EMBL" id="MFD1410179.1"/>
    </source>
</evidence>
<evidence type="ECO:0000313" key="8">
    <source>
        <dbReference type="Proteomes" id="UP001597191"/>
    </source>
</evidence>
<name>A0ABW4BJS5_9LACO</name>
<dbReference type="InterPro" id="IPR006073">
    <property type="entry name" value="GTP-bd"/>
</dbReference>
<dbReference type="Pfam" id="PF01926">
    <property type="entry name" value="MMR_HSR1"/>
    <property type="match status" value="1"/>
</dbReference>
<protein>
    <submittedName>
        <fullName evidence="7">YcjF family protein</fullName>
    </submittedName>
</protein>
<dbReference type="CDD" id="cd00882">
    <property type="entry name" value="Ras_like_GTPase"/>
    <property type="match status" value="1"/>
</dbReference>
<feature type="domain" description="G" evidence="6">
    <location>
        <begin position="30"/>
        <end position="151"/>
    </location>
</feature>
<dbReference type="Gene3D" id="3.40.50.300">
    <property type="entry name" value="P-loop containing nucleotide triphosphate hydrolases"/>
    <property type="match status" value="1"/>
</dbReference>